<evidence type="ECO:0000313" key="11">
    <source>
        <dbReference type="Proteomes" id="UP000054477"/>
    </source>
</evidence>
<gene>
    <name evidence="10" type="ORF">K443DRAFT_302709</name>
</gene>
<keyword evidence="2 8" id="KW-0812">Transmembrane</keyword>
<evidence type="ECO:0000256" key="2">
    <source>
        <dbReference type="ARBA" id="ARBA00022692"/>
    </source>
</evidence>
<evidence type="ECO:0000256" key="5">
    <source>
        <dbReference type="ARBA" id="ARBA00022989"/>
    </source>
</evidence>
<evidence type="ECO:0000256" key="6">
    <source>
        <dbReference type="ARBA" id="ARBA00023098"/>
    </source>
</evidence>
<dbReference type="HOGENOM" id="CLU_010974_5_0_1"/>
<dbReference type="Pfam" id="PF00561">
    <property type="entry name" value="Abhydrolase_1"/>
    <property type="match status" value="1"/>
</dbReference>
<dbReference type="InterPro" id="IPR000073">
    <property type="entry name" value="AB_hydrolase_1"/>
</dbReference>
<evidence type="ECO:0000256" key="4">
    <source>
        <dbReference type="ARBA" id="ARBA00022963"/>
    </source>
</evidence>
<reference evidence="10 11" key="1">
    <citation type="submission" date="2014-04" db="EMBL/GenBank/DDBJ databases">
        <authorList>
            <consortium name="DOE Joint Genome Institute"/>
            <person name="Kuo A."/>
            <person name="Kohler A."/>
            <person name="Nagy L.G."/>
            <person name="Floudas D."/>
            <person name="Copeland A."/>
            <person name="Barry K.W."/>
            <person name="Cichocki N."/>
            <person name="Veneault-Fourrey C."/>
            <person name="LaButti K."/>
            <person name="Lindquist E.A."/>
            <person name="Lipzen A."/>
            <person name="Lundell T."/>
            <person name="Morin E."/>
            <person name="Murat C."/>
            <person name="Sun H."/>
            <person name="Tunlid A."/>
            <person name="Henrissat B."/>
            <person name="Grigoriev I.V."/>
            <person name="Hibbett D.S."/>
            <person name="Martin F."/>
            <person name="Nordberg H.P."/>
            <person name="Cantor M.N."/>
            <person name="Hua S.X."/>
        </authorList>
    </citation>
    <scope>NUCLEOTIDE SEQUENCE [LARGE SCALE GENOMIC DNA]</scope>
    <source>
        <strain evidence="10 11">LaAM-08-1</strain>
    </source>
</reference>
<protein>
    <recommendedName>
        <fullName evidence="9">AB hydrolase-1 domain-containing protein</fullName>
    </recommendedName>
</protein>
<evidence type="ECO:0000259" key="9">
    <source>
        <dbReference type="Pfam" id="PF00561"/>
    </source>
</evidence>
<organism evidence="10 11">
    <name type="scientific">Laccaria amethystina LaAM-08-1</name>
    <dbReference type="NCBI Taxonomy" id="1095629"/>
    <lineage>
        <taxon>Eukaryota</taxon>
        <taxon>Fungi</taxon>
        <taxon>Dikarya</taxon>
        <taxon>Basidiomycota</taxon>
        <taxon>Agaricomycotina</taxon>
        <taxon>Agaricomycetes</taxon>
        <taxon>Agaricomycetidae</taxon>
        <taxon>Agaricales</taxon>
        <taxon>Agaricineae</taxon>
        <taxon>Hydnangiaceae</taxon>
        <taxon>Laccaria</taxon>
    </lineage>
</organism>
<dbReference type="PANTHER" id="PTHR11005">
    <property type="entry name" value="LYSOSOMAL ACID LIPASE-RELATED"/>
    <property type="match status" value="1"/>
</dbReference>
<dbReference type="EMBL" id="KN838537">
    <property type="protein sequence ID" value="KIK09855.1"/>
    <property type="molecule type" value="Genomic_DNA"/>
</dbReference>
<dbReference type="AlphaFoldDB" id="A0A0C9XC76"/>
<dbReference type="GO" id="GO:0016042">
    <property type="term" value="P:lipid catabolic process"/>
    <property type="evidence" value="ECO:0007669"/>
    <property type="project" value="UniProtKB-KW"/>
</dbReference>
<keyword evidence="7 8" id="KW-0472">Membrane</keyword>
<dbReference type="Gene3D" id="3.40.50.1820">
    <property type="entry name" value="alpha/beta hydrolase"/>
    <property type="match status" value="1"/>
</dbReference>
<keyword evidence="11" id="KW-1185">Reference proteome</keyword>
<dbReference type="STRING" id="1095629.A0A0C9XC76"/>
<keyword evidence="4" id="KW-0442">Lipid degradation</keyword>
<evidence type="ECO:0000256" key="8">
    <source>
        <dbReference type="SAM" id="Phobius"/>
    </source>
</evidence>
<keyword evidence="5 8" id="KW-1133">Transmembrane helix</keyword>
<accession>A0A0C9XC76</accession>
<name>A0A0C9XC76_9AGAR</name>
<evidence type="ECO:0000256" key="1">
    <source>
        <dbReference type="ARBA" id="ARBA00004167"/>
    </source>
</evidence>
<evidence type="ECO:0000256" key="7">
    <source>
        <dbReference type="ARBA" id="ARBA00023136"/>
    </source>
</evidence>
<sequence>MPRVPVIGRLSSSDYTALVLGFTFLAFESLLRLVIVLLLPKPVINWFYRRSRALFHHIGGHKREKTEEKKACDRVLSARDFGELCSLYGYTHEEHVVLTKDGYLLGLHRLPSKMGERKANPGTSTGKPVVYLHHGLLMNSEIWVCLTDPKRSLAFALVERGYDVWFGNNRGNKYSKKSIHHSPRSSKFWDFSIDDFAWHDIPDSITYILQVAKAEKLSYIGFSQGTAQAFAALSIHPQLNEKVDVFIALAPAMSPAGLAAPIVDGLMKSSPTLLFLFFGRKSILSSATMWQSIIYPPIFAQVIDRSLVWLFNWHSRNISTHQKIAAYAHLYSFASVKSVVHWFQIMRNGAFQMYDDDVLSPVVRTSVSSYRPARFPTRNIVTPIVLLYGDSDSLVDIDTMLAQLPEHTLARRLRGYEHLDILWGKRVDKDVIPEVLLALDQFTGDQEDILAESGTIVDDDAILNEF</sequence>
<dbReference type="FunFam" id="3.40.50.1820:FF:000095">
    <property type="entry name" value="Triglyceride lipase-cholesterol esterase"/>
    <property type="match status" value="1"/>
</dbReference>
<keyword evidence="3" id="KW-0378">Hydrolase</keyword>
<keyword evidence="6" id="KW-0443">Lipid metabolism</keyword>
<reference evidence="11" key="2">
    <citation type="submission" date="2015-01" db="EMBL/GenBank/DDBJ databases">
        <title>Evolutionary Origins and Diversification of the Mycorrhizal Mutualists.</title>
        <authorList>
            <consortium name="DOE Joint Genome Institute"/>
            <consortium name="Mycorrhizal Genomics Consortium"/>
            <person name="Kohler A."/>
            <person name="Kuo A."/>
            <person name="Nagy L.G."/>
            <person name="Floudas D."/>
            <person name="Copeland A."/>
            <person name="Barry K.W."/>
            <person name="Cichocki N."/>
            <person name="Veneault-Fourrey C."/>
            <person name="LaButti K."/>
            <person name="Lindquist E.A."/>
            <person name="Lipzen A."/>
            <person name="Lundell T."/>
            <person name="Morin E."/>
            <person name="Murat C."/>
            <person name="Riley R."/>
            <person name="Ohm R."/>
            <person name="Sun H."/>
            <person name="Tunlid A."/>
            <person name="Henrissat B."/>
            <person name="Grigoriev I.V."/>
            <person name="Hibbett D.S."/>
            <person name="Martin F."/>
        </authorList>
    </citation>
    <scope>NUCLEOTIDE SEQUENCE [LARGE SCALE GENOMIC DNA]</scope>
    <source>
        <strain evidence="11">LaAM-08-1</strain>
    </source>
</reference>
<dbReference type="OrthoDB" id="9974421at2759"/>
<evidence type="ECO:0000313" key="10">
    <source>
        <dbReference type="EMBL" id="KIK09855.1"/>
    </source>
</evidence>
<feature type="domain" description="AB hydrolase-1" evidence="9">
    <location>
        <begin position="128"/>
        <end position="424"/>
    </location>
</feature>
<comment type="subcellular location">
    <subcellularLocation>
        <location evidence="1">Membrane</location>
        <topology evidence="1">Single-pass membrane protein</topology>
    </subcellularLocation>
</comment>
<evidence type="ECO:0000256" key="3">
    <source>
        <dbReference type="ARBA" id="ARBA00022801"/>
    </source>
</evidence>
<dbReference type="InterPro" id="IPR029058">
    <property type="entry name" value="AB_hydrolase_fold"/>
</dbReference>
<proteinExistence type="predicted"/>
<dbReference type="GO" id="GO:0016020">
    <property type="term" value="C:membrane"/>
    <property type="evidence" value="ECO:0007669"/>
    <property type="project" value="UniProtKB-SubCell"/>
</dbReference>
<dbReference type="Proteomes" id="UP000054477">
    <property type="component" value="Unassembled WGS sequence"/>
</dbReference>
<feature type="transmembrane region" description="Helical" evidence="8">
    <location>
        <begin position="15"/>
        <end position="39"/>
    </location>
</feature>
<dbReference type="SUPFAM" id="SSF53474">
    <property type="entry name" value="alpha/beta-Hydrolases"/>
    <property type="match status" value="1"/>
</dbReference>
<dbReference type="GO" id="GO:0016787">
    <property type="term" value="F:hydrolase activity"/>
    <property type="evidence" value="ECO:0007669"/>
    <property type="project" value="UniProtKB-KW"/>
</dbReference>